<sequence length="52" mass="5769">MPLGARHAFSMSRVAFASVRLARLTHWITVLRGCQSSKCSIPTMSRPRSLPV</sequence>
<proteinExistence type="predicted"/>
<keyword evidence="3" id="KW-1185">Reference proteome</keyword>
<dbReference type="EMBL" id="JBHMFI010000028">
    <property type="protein sequence ID" value="MFB9075762.1"/>
    <property type="molecule type" value="Genomic_DNA"/>
</dbReference>
<evidence type="ECO:0000313" key="2">
    <source>
        <dbReference type="EMBL" id="MFB9075777.1"/>
    </source>
</evidence>
<dbReference type="Proteomes" id="UP001589575">
    <property type="component" value="Unassembled WGS sequence"/>
</dbReference>
<evidence type="ECO:0000313" key="3">
    <source>
        <dbReference type="Proteomes" id="UP001589575"/>
    </source>
</evidence>
<accession>A0ABV5G9Y1</accession>
<gene>
    <name evidence="1" type="ORF">ACFFX0_33260</name>
    <name evidence="2" type="ORF">ACFFX0_33345</name>
</gene>
<evidence type="ECO:0000313" key="1">
    <source>
        <dbReference type="EMBL" id="MFB9075762.1"/>
    </source>
</evidence>
<name>A0ABV5G9Y1_9MICC</name>
<organism evidence="1 3">
    <name type="scientific">Citricoccus parietis</name>
    <dbReference type="NCBI Taxonomy" id="592307"/>
    <lineage>
        <taxon>Bacteria</taxon>
        <taxon>Bacillati</taxon>
        <taxon>Actinomycetota</taxon>
        <taxon>Actinomycetes</taxon>
        <taxon>Micrococcales</taxon>
        <taxon>Micrococcaceae</taxon>
        <taxon>Citricoccus</taxon>
    </lineage>
</organism>
<protein>
    <submittedName>
        <fullName evidence="1">Uncharacterized protein</fullName>
    </submittedName>
</protein>
<dbReference type="EMBL" id="JBHMFI010000029">
    <property type="protein sequence ID" value="MFB9075777.1"/>
    <property type="molecule type" value="Genomic_DNA"/>
</dbReference>
<reference evidence="1 3" key="1">
    <citation type="submission" date="2024-09" db="EMBL/GenBank/DDBJ databases">
        <authorList>
            <person name="Sun Q."/>
            <person name="Mori K."/>
        </authorList>
    </citation>
    <scope>NUCLEOTIDE SEQUENCE [LARGE SCALE GENOMIC DNA]</scope>
    <source>
        <strain evidence="1 3">CCM 7609</strain>
    </source>
</reference>
<comment type="caution">
    <text evidence="1">The sequence shown here is derived from an EMBL/GenBank/DDBJ whole genome shotgun (WGS) entry which is preliminary data.</text>
</comment>